<keyword evidence="2" id="KW-1185">Reference proteome</keyword>
<comment type="caution">
    <text evidence="1">The sequence shown here is derived from an EMBL/GenBank/DDBJ whole genome shotgun (WGS) entry which is preliminary data.</text>
</comment>
<reference evidence="2" key="1">
    <citation type="journal article" date="2023" name="G3 (Bethesda)">
        <title>Genome assembly and association tests identify interacting loci associated with vigor, precocity, and sex in interspecific pistachio rootstocks.</title>
        <authorList>
            <person name="Palmer W."/>
            <person name="Jacygrad E."/>
            <person name="Sagayaradj S."/>
            <person name="Cavanaugh K."/>
            <person name="Han R."/>
            <person name="Bertier L."/>
            <person name="Beede B."/>
            <person name="Kafkas S."/>
            <person name="Golino D."/>
            <person name="Preece J."/>
            <person name="Michelmore R."/>
        </authorList>
    </citation>
    <scope>NUCLEOTIDE SEQUENCE [LARGE SCALE GENOMIC DNA]</scope>
</reference>
<dbReference type="Proteomes" id="UP001164250">
    <property type="component" value="Chromosome 15"/>
</dbReference>
<proteinExistence type="predicted"/>
<protein>
    <submittedName>
        <fullName evidence="1">Uncharacterized protein</fullName>
    </submittedName>
</protein>
<sequence>MGEEGEDLLTYAWRNWKKGTALNMIDHTLRGHSSSEITRCIHVGLLCVQENEPDGPTMTSVVLMLTSNSLCQCRQNLHSLCTALWNRINLKSLCRVNQKAILSNIQ</sequence>
<organism evidence="1 2">
    <name type="scientific">Pistacia atlantica</name>
    <dbReference type="NCBI Taxonomy" id="434234"/>
    <lineage>
        <taxon>Eukaryota</taxon>
        <taxon>Viridiplantae</taxon>
        <taxon>Streptophyta</taxon>
        <taxon>Embryophyta</taxon>
        <taxon>Tracheophyta</taxon>
        <taxon>Spermatophyta</taxon>
        <taxon>Magnoliopsida</taxon>
        <taxon>eudicotyledons</taxon>
        <taxon>Gunneridae</taxon>
        <taxon>Pentapetalae</taxon>
        <taxon>rosids</taxon>
        <taxon>malvids</taxon>
        <taxon>Sapindales</taxon>
        <taxon>Anacardiaceae</taxon>
        <taxon>Pistacia</taxon>
    </lineage>
</organism>
<dbReference type="EMBL" id="CM047910">
    <property type="protein sequence ID" value="KAJ0076111.1"/>
    <property type="molecule type" value="Genomic_DNA"/>
</dbReference>
<evidence type="ECO:0000313" key="2">
    <source>
        <dbReference type="Proteomes" id="UP001164250"/>
    </source>
</evidence>
<accession>A0ACC0ZVU2</accession>
<name>A0ACC0ZVU2_9ROSI</name>
<evidence type="ECO:0000313" key="1">
    <source>
        <dbReference type="EMBL" id="KAJ0076111.1"/>
    </source>
</evidence>
<gene>
    <name evidence="1" type="ORF">Patl1_33890</name>
</gene>